<dbReference type="InterPro" id="IPR005175">
    <property type="entry name" value="PPC_dom"/>
</dbReference>
<name>A0ABX1ETN6_9PROT</name>
<dbReference type="EMBL" id="JAAVTX010000001">
    <property type="protein sequence ID" value="NKE43994.1"/>
    <property type="molecule type" value="Genomic_DNA"/>
</dbReference>
<dbReference type="GO" id="GO:0003677">
    <property type="term" value="F:DNA binding"/>
    <property type="evidence" value="ECO:0007669"/>
    <property type="project" value="UniProtKB-KW"/>
</dbReference>
<comment type="caution">
    <text evidence="2">The sequence shown here is derived from an EMBL/GenBank/DDBJ whole genome shotgun (WGS) entry which is preliminary data.</text>
</comment>
<accession>A0ABX1ETN6</accession>
<reference evidence="2 3" key="1">
    <citation type="submission" date="2020-03" db="EMBL/GenBank/DDBJ databases">
        <title>Roseomonas selenitidurans sp. nov. isolated from soil.</title>
        <authorList>
            <person name="Liu H."/>
        </authorList>
    </citation>
    <scope>NUCLEOTIDE SEQUENCE [LARGE SCALE GENOMIC DNA]</scope>
    <source>
        <strain evidence="2 3">JCM 15073</strain>
    </source>
</reference>
<organism evidence="2 3">
    <name type="scientific">Falsiroseomonas frigidaquae</name>
    <dbReference type="NCBI Taxonomy" id="487318"/>
    <lineage>
        <taxon>Bacteria</taxon>
        <taxon>Pseudomonadati</taxon>
        <taxon>Pseudomonadota</taxon>
        <taxon>Alphaproteobacteria</taxon>
        <taxon>Acetobacterales</taxon>
        <taxon>Roseomonadaceae</taxon>
        <taxon>Falsiroseomonas</taxon>
    </lineage>
</organism>
<dbReference type="PANTHER" id="PTHR34988:SF1">
    <property type="entry name" value="DNA-BINDING PROTEIN"/>
    <property type="match status" value="1"/>
</dbReference>
<feature type="domain" description="PPC" evidence="1">
    <location>
        <begin position="8"/>
        <end position="78"/>
    </location>
</feature>
<dbReference type="RefSeq" id="WP_168047463.1">
    <property type="nucleotide sequence ID" value="NZ_JAATJR010000001.1"/>
</dbReference>
<dbReference type="PANTHER" id="PTHR34988">
    <property type="entry name" value="PROTEIN, PUTATIVE-RELATED"/>
    <property type="match status" value="1"/>
</dbReference>
<evidence type="ECO:0000313" key="2">
    <source>
        <dbReference type="EMBL" id="NKE43994.1"/>
    </source>
</evidence>
<keyword evidence="2" id="KW-0238">DNA-binding</keyword>
<evidence type="ECO:0000259" key="1">
    <source>
        <dbReference type="PROSITE" id="PS51742"/>
    </source>
</evidence>
<proteinExistence type="predicted"/>
<protein>
    <submittedName>
        <fullName evidence="2">DNA-binding protein</fullName>
    </submittedName>
</protein>
<sequence length="78" mass="8923">MKSKLIHEAHGQRSFVVVLATDDEIQDCLGRFATEQKLSAAQVSAIGAFRRATLRFFDWQTKAYQPIQVEEQVEVRLD</sequence>
<dbReference type="CDD" id="cd11378">
    <property type="entry name" value="DUF296"/>
    <property type="match status" value="1"/>
</dbReference>
<dbReference type="PROSITE" id="PS51742">
    <property type="entry name" value="PPC"/>
    <property type="match status" value="1"/>
</dbReference>
<dbReference type="Gene3D" id="3.30.1330.80">
    <property type="entry name" value="Hypothetical protein, similar to alpha- acetolactate decarboxylase, domain 2"/>
    <property type="match status" value="1"/>
</dbReference>
<dbReference type="Pfam" id="PF03479">
    <property type="entry name" value="PCC"/>
    <property type="match status" value="1"/>
</dbReference>
<dbReference type="SUPFAM" id="SSF117856">
    <property type="entry name" value="AF0104/ALDC/Ptd012-like"/>
    <property type="match status" value="1"/>
</dbReference>
<dbReference type="Proteomes" id="UP000765160">
    <property type="component" value="Unassembled WGS sequence"/>
</dbReference>
<keyword evidence="3" id="KW-1185">Reference proteome</keyword>
<gene>
    <name evidence="2" type="ORF">HB662_04345</name>
</gene>
<evidence type="ECO:0000313" key="3">
    <source>
        <dbReference type="Proteomes" id="UP000765160"/>
    </source>
</evidence>